<dbReference type="RefSeq" id="WP_052393849.1">
    <property type="nucleotide sequence ID" value="NZ_AP018150.1"/>
</dbReference>
<sequence length="339" mass="36081">MRISMANVTRRFALGIDVNSNQLRAIVLSRRFIASAAIRIEHMGVCALPVGAVVGADFIDPEAIAAALSKALLACRCKKALAASRAAMAVPASATLEQQVSIAQLAPQHGAMMQSDTALDVLESAVLAQAEHLAGIEATALAVDWFRLDPTGAPDQLTIIATPRRYVEARLEAAAQAGIMLHAIDGADAAALRSCRFAVMQAGQADRRYGALWLSAESGRIWLIYGHSVERELKFSRADLATPTLMARLHELVSSAQPVSVFFAGEVDKLPLAGRTVDELSSVLRCPVIEFDPLACCSGNPRKCSSVQGELEKRNQASLACGVAMSFAVAFGLALRWMV</sequence>
<dbReference type="KEGG" id="mcys:MCB1EB_0273"/>
<accession>A0A2Z6ESP6</accession>
<dbReference type="EMBL" id="AP018150">
    <property type="protein sequence ID" value="BBE08434.1"/>
    <property type="molecule type" value="Genomic_DNA"/>
</dbReference>
<proteinExistence type="predicted"/>
<name>A0A2Z6ESP6_9BURK</name>
<evidence type="ECO:0000313" key="2">
    <source>
        <dbReference type="Proteomes" id="UP000282597"/>
    </source>
</evidence>
<gene>
    <name evidence="1" type="ORF">MCB1EB_0273</name>
</gene>
<protein>
    <submittedName>
        <fullName evidence="1">Uncharacterized protein</fullName>
    </submittedName>
</protein>
<dbReference type="AlphaFoldDB" id="A0A2Z6ESP6"/>
<dbReference type="Pfam" id="PF11104">
    <property type="entry name" value="PilM_2"/>
    <property type="match status" value="1"/>
</dbReference>
<evidence type="ECO:0000313" key="1">
    <source>
        <dbReference type="EMBL" id="BBE08434.1"/>
    </source>
</evidence>
<dbReference type="Gene3D" id="3.30.420.40">
    <property type="match status" value="1"/>
</dbReference>
<dbReference type="InterPro" id="IPR005883">
    <property type="entry name" value="PilM"/>
</dbReference>
<keyword evidence="2" id="KW-1185">Reference proteome</keyword>
<dbReference type="Proteomes" id="UP000282597">
    <property type="component" value="Chromosome"/>
</dbReference>
<reference evidence="1 2" key="1">
    <citation type="journal article" date="2018" name="Microbes Environ.">
        <title>Comparative Genomic Insights into Endofungal Lifestyles of Two Bacterial Endosymbionts, Mycoavidus cysteinexigens and Burkholderia rhizoxinica.</title>
        <authorList>
            <person name="Sharmin D."/>
            <person name="Guo Y."/>
            <person name="Nishizawa T."/>
            <person name="Ohshima S."/>
            <person name="Sato Y."/>
            <person name="Takashima Y."/>
            <person name="Narisawa K."/>
            <person name="Ohta H."/>
        </authorList>
    </citation>
    <scope>NUCLEOTIDE SEQUENCE [LARGE SCALE GENOMIC DNA]</scope>
    <source>
        <strain evidence="1 2">B1-EB</strain>
    </source>
</reference>
<organism evidence="1 2">
    <name type="scientific">Mycoavidus cysteinexigens</name>
    <dbReference type="NCBI Taxonomy" id="1553431"/>
    <lineage>
        <taxon>Bacteria</taxon>
        <taxon>Pseudomonadati</taxon>
        <taxon>Pseudomonadota</taxon>
        <taxon>Betaproteobacteria</taxon>
        <taxon>Burkholderiales</taxon>
        <taxon>Burkholderiaceae</taxon>
        <taxon>Mycoavidus</taxon>
    </lineage>
</organism>